<comment type="catalytic activity">
    <reaction evidence="2">
        <text>arsenite(in) + ATP + H2O = arsenite(out) + ADP + phosphate + H(+)</text>
        <dbReference type="Rhea" id="RHEA:11348"/>
        <dbReference type="ChEBI" id="CHEBI:15377"/>
        <dbReference type="ChEBI" id="CHEBI:15378"/>
        <dbReference type="ChEBI" id="CHEBI:29242"/>
        <dbReference type="ChEBI" id="CHEBI:30616"/>
        <dbReference type="ChEBI" id="CHEBI:43474"/>
        <dbReference type="ChEBI" id="CHEBI:456216"/>
        <dbReference type="EC" id="7.3.2.7"/>
    </reaction>
</comment>
<organism evidence="5 6">
    <name type="scientific">Peredibacter starrii</name>
    <dbReference type="NCBI Taxonomy" id="28202"/>
    <lineage>
        <taxon>Bacteria</taxon>
        <taxon>Pseudomonadati</taxon>
        <taxon>Bdellovibrionota</taxon>
        <taxon>Bacteriovoracia</taxon>
        <taxon>Bacteriovoracales</taxon>
        <taxon>Bacteriovoracaceae</taxon>
        <taxon>Peredibacter</taxon>
    </lineage>
</organism>
<dbReference type="RefSeq" id="WP_321397539.1">
    <property type="nucleotide sequence ID" value="NZ_CP139487.1"/>
</dbReference>
<dbReference type="EC" id="7.3.2.7" evidence="3"/>
<dbReference type="SUPFAM" id="SSF52540">
    <property type="entry name" value="P-loop containing nucleoside triphosphate hydrolases"/>
    <property type="match status" value="1"/>
</dbReference>
<sequence>MEQKPRRLYIFTGKGGVGKTTLSRAFVKYLVEHDHEAVYLTFKNQAMGETSTGSTERMHEGVKEIALDLEESARGYIEKRLNSKMVGGWIVKTPFFRALINMVPGFSYLIYLGKILEMGKENPRLTIVLDAPASGHALTMVESTTNFKQIFESGIVFDDATKMLGRLNDPSYTKIHVVSLPSLMSWQEAQELRTGLRERTPVDVDITVNNCLYPLLEGKFEEVPQGLREKALNEKRLVEEHQSEMQCILPHSLGNDTKSIESDLVGSLSKLI</sequence>
<evidence type="ECO:0000256" key="3">
    <source>
        <dbReference type="ARBA" id="ARBA00066752"/>
    </source>
</evidence>
<gene>
    <name evidence="5" type="ORF">SOO65_04370</name>
</gene>
<dbReference type="Gene3D" id="3.40.50.300">
    <property type="entry name" value="P-loop containing nucleotide triphosphate hydrolases"/>
    <property type="match status" value="1"/>
</dbReference>
<dbReference type="InterPro" id="IPR016300">
    <property type="entry name" value="ATPase_ArsA/GET3"/>
</dbReference>
<reference evidence="5 6" key="1">
    <citation type="submission" date="2023-11" db="EMBL/GenBank/DDBJ databases">
        <title>Peredibacter starrii A3.12.</title>
        <authorList>
            <person name="Mitchell R.J."/>
        </authorList>
    </citation>
    <scope>NUCLEOTIDE SEQUENCE [LARGE SCALE GENOMIC DNA]</scope>
    <source>
        <strain evidence="5 6">A3.12</strain>
    </source>
</reference>
<dbReference type="GO" id="GO:0015446">
    <property type="term" value="F:ATPase-coupled arsenite transmembrane transporter activity"/>
    <property type="evidence" value="ECO:0007669"/>
    <property type="project" value="UniProtKB-EC"/>
</dbReference>
<dbReference type="EMBL" id="CP139487">
    <property type="protein sequence ID" value="WPU65973.1"/>
    <property type="molecule type" value="Genomic_DNA"/>
</dbReference>
<dbReference type="InterPro" id="IPR027417">
    <property type="entry name" value="P-loop_NTPase"/>
</dbReference>
<evidence type="ECO:0000259" key="4">
    <source>
        <dbReference type="Pfam" id="PF02374"/>
    </source>
</evidence>
<evidence type="ECO:0000313" key="5">
    <source>
        <dbReference type="EMBL" id="WPU65973.1"/>
    </source>
</evidence>
<dbReference type="Proteomes" id="UP001324634">
    <property type="component" value="Chromosome"/>
</dbReference>
<protein>
    <recommendedName>
        <fullName evidence="3">arsenite-transporting ATPase</fullName>
        <ecNumber evidence="3">7.3.2.7</ecNumber>
    </recommendedName>
</protein>
<proteinExistence type="inferred from homology"/>
<dbReference type="Pfam" id="PF02374">
    <property type="entry name" value="ArsA_ATPase"/>
    <property type="match status" value="1"/>
</dbReference>
<comment type="similarity">
    <text evidence="1">Belongs to the arsA ATPase family.</text>
</comment>
<dbReference type="PANTHER" id="PTHR10803">
    <property type="entry name" value="ARSENICAL PUMP-DRIVING ATPASE ARSENITE-TRANSLOCATING ATPASE"/>
    <property type="match status" value="1"/>
</dbReference>
<name>A0AAX4HSA4_9BACT</name>
<dbReference type="GO" id="GO:0016887">
    <property type="term" value="F:ATP hydrolysis activity"/>
    <property type="evidence" value="ECO:0007669"/>
    <property type="project" value="InterPro"/>
</dbReference>
<dbReference type="AlphaFoldDB" id="A0AAX4HSA4"/>
<evidence type="ECO:0000256" key="2">
    <source>
        <dbReference type="ARBA" id="ARBA00052296"/>
    </source>
</evidence>
<evidence type="ECO:0000313" key="6">
    <source>
        <dbReference type="Proteomes" id="UP001324634"/>
    </source>
</evidence>
<dbReference type="InterPro" id="IPR025723">
    <property type="entry name" value="ArsA/GET3_ATPase-like"/>
</dbReference>
<dbReference type="PANTHER" id="PTHR10803:SF3">
    <property type="entry name" value="ATPASE GET3"/>
    <property type="match status" value="1"/>
</dbReference>
<dbReference type="GO" id="GO:0005524">
    <property type="term" value="F:ATP binding"/>
    <property type="evidence" value="ECO:0007669"/>
    <property type="project" value="InterPro"/>
</dbReference>
<dbReference type="KEGG" id="psti:SOO65_04370"/>
<evidence type="ECO:0000256" key="1">
    <source>
        <dbReference type="ARBA" id="ARBA00011040"/>
    </source>
</evidence>
<keyword evidence="6" id="KW-1185">Reference proteome</keyword>
<accession>A0AAX4HSA4</accession>
<feature type="domain" description="ArsA/GET3 Anion-transporting ATPase-like" evidence="4">
    <location>
        <begin position="8"/>
        <end position="152"/>
    </location>
</feature>